<dbReference type="Proteomes" id="UP000825935">
    <property type="component" value="Chromosome 14"/>
</dbReference>
<accession>A0A8T2T702</accession>
<name>A0A8T2T702_CERRI</name>
<evidence type="ECO:0000256" key="1">
    <source>
        <dbReference type="SAM" id="MobiDB-lite"/>
    </source>
</evidence>
<dbReference type="EMBL" id="CM035419">
    <property type="protein sequence ID" value="KAH7415240.1"/>
    <property type="molecule type" value="Genomic_DNA"/>
</dbReference>
<reference evidence="2" key="1">
    <citation type="submission" date="2021-08" db="EMBL/GenBank/DDBJ databases">
        <title>WGS assembly of Ceratopteris richardii.</title>
        <authorList>
            <person name="Marchant D.B."/>
            <person name="Chen G."/>
            <person name="Jenkins J."/>
            <person name="Shu S."/>
            <person name="Leebens-Mack J."/>
            <person name="Grimwood J."/>
            <person name="Schmutz J."/>
            <person name="Soltis P."/>
            <person name="Soltis D."/>
            <person name="Chen Z.-H."/>
        </authorList>
    </citation>
    <scope>NUCLEOTIDE SEQUENCE</scope>
    <source>
        <strain evidence="2">Whitten #5841</strain>
        <tissue evidence="2">Leaf</tissue>
    </source>
</reference>
<comment type="caution">
    <text evidence="2">The sequence shown here is derived from an EMBL/GenBank/DDBJ whole genome shotgun (WGS) entry which is preliminary data.</text>
</comment>
<protein>
    <submittedName>
        <fullName evidence="2">Uncharacterized protein</fullName>
    </submittedName>
</protein>
<sequence>MASSFPRGSSSFVTEEYSDLSPSALELVLSSSQGSMLFPPSSTPISSQLASPFVPPTAFHLTPVLAFGPPPLSLGRPSSPLLAAYPLPDIHSDPSLLTTPPPTTRRVRARLLDSYPDPSLATHSLHARHTPISTSFPMRTSPPPPASSPIAASPSILLDSASTSQPQSPPHPHPPSLTAARYSTS</sequence>
<feature type="region of interest" description="Disordered" evidence="1">
    <location>
        <begin position="132"/>
        <end position="185"/>
    </location>
</feature>
<proteinExistence type="predicted"/>
<keyword evidence="3" id="KW-1185">Reference proteome</keyword>
<evidence type="ECO:0000313" key="2">
    <source>
        <dbReference type="EMBL" id="KAH7415240.1"/>
    </source>
</evidence>
<organism evidence="2 3">
    <name type="scientific">Ceratopteris richardii</name>
    <name type="common">Triangle waterfern</name>
    <dbReference type="NCBI Taxonomy" id="49495"/>
    <lineage>
        <taxon>Eukaryota</taxon>
        <taxon>Viridiplantae</taxon>
        <taxon>Streptophyta</taxon>
        <taxon>Embryophyta</taxon>
        <taxon>Tracheophyta</taxon>
        <taxon>Polypodiopsida</taxon>
        <taxon>Polypodiidae</taxon>
        <taxon>Polypodiales</taxon>
        <taxon>Pteridineae</taxon>
        <taxon>Pteridaceae</taxon>
        <taxon>Parkerioideae</taxon>
        <taxon>Ceratopteris</taxon>
    </lineage>
</organism>
<dbReference type="AlphaFoldDB" id="A0A8T2T702"/>
<gene>
    <name evidence="2" type="ORF">KP509_14G033800</name>
</gene>
<evidence type="ECO:0000313" key="3">
    <source>
        <dbReference type="Proteomes" id="UP000825935"/>
    </source>
</evidence>